<dbReference type="Pfam" id="PF13499">
    <property type="entry name" value="EF-hand_7"/>
    <property type="match status" value="1"/>
</dbReference>
<dbReference type="InterPro" id="IPR041534">
    <property type="entry name" value="EF-hand_13"/>
</dbReference>
<evidence type="ECO:0000313" key="6">
    <source>
        <dbReference type="Proteomes" id="UP001164746"/>
    </source>
</evidence>
<dbReference type="EMBL" id="CP111026">
    <property type="protein sequence ID" value="WAR28712.1"/>
    <property type="molecule type" value="Genomic_DNA"/>
</dbReference>
<dbReference type="Pfam" id="PF21161">
    <property type="entry name" value="P2R3B_EF-hand"/>
    <property type="match status" value="1"/>
</dbReference>
<feature type="region of interest" description="Disordered" evidence="3">
    <location>
        <begin position="591"/>
        <end position="653"/>
    </location>
</feature>
<name>A0ABY7G490_MYAAR</name>
<gene>
    <name evidence="5" type="ORF">MAR_014416</name>
</gene>
<feature type="compositionally biased region" description="Polar residues" evidence="3">
    <location>
        <begin position="203"/>
        <end position="223"/>
    </location>
</feature>
<keyword evidence="1" id="KW-0479">Metal-binding</keyword>
<dbReference type="Proteomes" id="UP001164746">
    <property type="component" value="Chromosome 15"/>
</dbReference>
<keyword evidence="2" id="KW-0106">Calcium</keyword>
<dbReference type="Pfam" id="PF17958">
    <property type="entry name" value="EF-hand_13"/>
    <property type="match status" value="1"/>
</dbReference>
<dbReference type="InterPro" id="IPR011992">
    <property type="entry name" value="EF-hand-dom_pair"/>
</dbReference>
<feature type="compositionally biased region" description="Acidic residues" evidence="3">
    <location>
        <begin position="591"/>
        <end position="612"/>
    </location>
</feature>
<evidence type="ECO:0000256" key="2">
    <source>
        <dbReference type="ARBA" id="ARBA00022837"/>
    </source>
</evidence>
<accession>A0ABY7G490</accession>
<dbReference type="PROSITE" id="PS00018">
    <property type="entry name" value="EF_HAND_1"/>
    <property type="match status" value="1"/>
</dbReference>
<evidence type="ECO:0000256" key="3">
    <source>
        <dbReference type="SAM" id="MobiDB-lite"/>
    </source>
</evidence>
<dbReference type="PROSITE" id="PS50222">
    <property type="entry name" value="EF_HAND_2"/>
    <property type="match status" value="1"/>
</dbReference>
<dbReference type="Gene3D" id="1.10.238.10">
    <property type="entry name" value="EF-hand"/>
    <property type="match status" value="1"/>
</dbReference>
<feature type="compositionally biased region" description="Low complexity" evidence="3">
    <location>
        <begin position="122"/>
        <end position="139"/>
    </location>
</feature>
<dbReference type="InterPro" id="IPR002048">
    <property type="entry name" value="EF_hand_dom"/>
</dbReference>
<evidence type="ECO:0000259" key="4">
    <source>
        <dbReference type="PROSITE" id="PS50222"/>
    </source>
</evidence>
<dbReference type="PANTHER" id="PTHR14095:SF0">
    <property type="entry name" value="MIP22305P"/>
    <property type="match status" value="1"/>
</dbReference>
<sequence>MQMREEVIFESPPVKLPVSFNKNGVKMNNNNHNIYRKVINHNNNNLVRMQDVKSPKTGACIKYVCSKVTLYYNSRIELKWRRALHHCGTCDYGVGKGESTPCGAIHYGMCLPVVDRLSVPQKSPKSPQAASWPASQPAPVSGVRPAVSSQSRVAGQPQQITSVPSSLSSKIFIQTISNGSSNKDSSSVLKDIRDRDLEKENTDINIQNNQLNQTYDTFSTSNKESSRTKKKDNSRPLSNRTSVIQNANLPKFHFPMGRPSDKDTTEEVLLRVSKEFSKFEGGKIFKNQTAVLAKECGLPLYWKCPLFVASGGLKQGFITFPMFSAMWKRINQSCHDLAAKFVMLMAKQGTNYIEEEDLVPFLQDVVDTHPGLTFLQEAPEFHSRYVNTVIARILYCVNRSWTGRITIQELRKSNLLRVLQLLEEEDDINQINEYFSYEHFYVIYCKFWELDKDHDLFIDKTDLARHNEHAISTRMLDRIFSGAVTRGKTFEEGKMSYPEFVWFLLSEEDKKHPTSVEYWFRCMDIDGDGFISMYEMEYFYEEQMQKMEALGIERLPFEDCLCQDLENDAPEPTDWEKYAAEEYEILVAEEGANDQEEIHYEDDFEPDEDDLEGGLSLGGSGEPRPQDPIGRGVKKPAATTDDIYDFSNTGSTY</sequence>
<protein>
    <submittedName>
        <fullName evidence="5">P2R3B-like protein</fullName>
    </submittedName>
</protein>
<organism evidence="5 6">
    <name type="scientific">Mya arenaria</name>
    <name type="common">Soft-shell clam</name>
    <dbReference type="NCBI Taxonomy" id="6604"/>
    <lineage>
        <taxon>Eukaryota</taxon>
        <taxon>Metazoa</taxon>
        <taxon>Spiralia</taxon>
        <taxon>Lophotrochozoa</taxon>
        <taxon>Mollusca</taxon>
        <taxon>Bivalvia</taxon>
        <taxon>Autobranchia</taxon>
        <taxon>Heteroconchia</taxon>
        <taxon>Euheterodonta</taxon>
        <taxon>Imparidentia</taxon>
        <taxon>Neoheterodontei</taxon>
        <taxon>Myida</taxon>
        <taxon>Myoidea</taxon>
        <taxon>Myidae</taxon>
        <taxon>Mya</taxon>
    </lineage>
</organism>
<dbReference type="Gene3D" id="1.10.238.230">
    <property type="match status" value="1"/>
</dbReference>
<feature type="region of interest" description="Disordered" evidence="3">
    <location>
        <begin position="121"/>
        <end position="161"/>
    </location>
</feature>
<feature type="compositionally biased region" description="Basic and acidic residues" evidence="3">
    <location>
        <begin position="224"/>
        <end position="234"/>
    </location>
</feature>
<dbReference type="InterPro" id="IPR048855">
    <property type="entry name" value="P2R3A_B_D_EF-hand"/>
</dbReference>
<dbReference type="SUPFAM" id="SSF47473">
    <property type="entry name" value="EF-hand"/>
    <property type="match status" value="2"/>
</dbReference>
<keyword evidence="6" id="KW-1185">Reference proteome</keyword>
<evidence type="ECO:0000256" key="1">
    <source>
        <dbReference type="ARBA" id="ARBA00022723"/>
    </source>
</evidence>
<evidence type="ECO:0000313" key="5">
    <source>
        <dbReference type="EMBL" id="WAR28712.1"/>
    </source>
</evidence>
<dbReference type="PANTHER" id="PTHR14095">
    <property type="entry name" value="PHOSPHATASE 2A REGULATORY SUBUNIT-RELATED"/>
    <property type="match status" value="1"/>
</dbReference>
<feature type="compositionally biased region" description="Polar residues" evidence="3">
    <location>
        <begin position="147"/>
        <end position="161"/>
    </location>
</feature>
<reference evidence="5" key="1">
    <citation type="submission" date="2022-11" db="EMBL/GenBank/DDBJ databases">
        <title>Centuries of genome instability and evolution in soft-shell clam transmissible cancer (bioRxiv).</title>
        <authorList>
            <person name="Hart S.F.M."/>
            <person name="Yonemitsu M.A."/>
            <person name="Giersch R.M."/>
            <person name="Beal B.F."/>
            <person name="Arriagada G."/>
            <person name="Davis B.W."/>
            <person name="Ostrander E.A."/>
            <person name="Goff S.P."/>
            <person name="Metzger M.J."/>
        </authorList>
    </citation>
    <scope>NUCLEOTIDE SEQUENCE</scope>
    <source>
        <strain evidence="5">MELC-2E11</strain>
        <tissue evidence="5">Siphon/mantle</tissue>
    </source>
</reference>
<dbReference type="InterPro" id="IPR018247">
    <property type="entry name" value="EF_Hand_1_Ca_BS"/>
</dbReference>
<feature type="domain" description="EF-hand" evidence="4">
    <location>
        <begin position="511"/>
        <end position="546"/>
    </location>
</feature>
<dbReference type="Gene3D" id="1.10.238.220">
    <property type="match status" value="1"/>
</dbReference>
<feature type="region of interest" description="Disordered" evidence="3">
    <location>
        <begin position="200"/>
        <end position="242"/>
    </location>
</feature>
<proteinExistence type="predicted"/>